<proteinExistence type="predicted"/>
<accession>A0A8H6Z960</accession>
<evidence type="ECO:0000313" key="1">
    <source>
        <dbReference type="EMBL" id="KAF7374618.1"/>
    </source>
</evidence>
<gene>
    <name evidence="1" type="ORF">MSAN_00346400</name>
</gene>
<name>A0A8H6Z960_9AGAR</name>
<comment type="caution">
    <text evidence="1">The sequence shown here is derived from an EMBL/GenBank/DDBJ whole genome shotgun (WGS) entry which is preliminary data.</text>
</comment>
<dbReference type="AlphaFoldDB" id="A0A8H6Z960"/>
<keyword evidence="2" id="KW-1185">Reference proteome</keyword>
<dbReference type="OrthoDB" id="3263651at2759"/>
<sequence length="325" mass="36866">MSQSFLLSKRAEERGHDVHIFSVSNFPSVCVMAGMNTKSLALSIEKFYRWLDLMDEDERDEEFILKEITLIRVDVLSYCVATIGSSLPRDSSEMMKPGLYGPFYPDGRPFNGKIGDPSPTLSFVNMATSLDERTAKGSRPSEKNLMPDALIDSAIQRDNGVCCITGRADGPTSTIWVFPPMLAMFAIDEIDFDKYRTLDNIITINSELVDAFNQNAFTVDVDDDYRIIQFDNIAGWTLPPRLAIMTATYEFWRENFKWSLSTYFPGTDVRDDYPDTEPARLMQQLYDGEADLEEEVWSTGIGMEVLEQYILEAEWEDAGDGEDSQ</sequence>
<protein>
    <submittedName>
        <fullName evidence="1">Uncharacterized protein</fullName>
    </submittedName>
</protein>
<reference evidence="1" key="1">
    <citation type="submission" date="2020-05" db="EMBL/GenBank/DDBJ databases">
        <title>Mycena genomes resolve the evolution of fungal bioluminescence.</title>
        <authorList>
            <person name="Tsai I.J."/>
        </authorList>
    </citation>
    <scope>NUCLEOTIDE SEQUENCE</scope>
    <source>
        <strain evidence="1">160909Yilan</strain>
    </source>
</reference>
<dbReference type="EMBL" id="JACAZH010000002">
    <property type="protein sequence ID" value="KAF7374618.1"/>
    <property type="molecule type" value="Genomic_DNA"/>
</dbReference>
<organism evidence="1 2">
    <name type="scientific">Mycena sanguinolenta</name>
    <dbReference type="NCBI Taxonomy" id="230812"/>
    <lineage>
        <taxon>Eukaryota</taxon>
        <taxon>Fungi</taxon>
        <taxon>Dikarya</taxon>
        <taxon>Basidiomycota</taxon>
        <taxon>Agaricomycotina</taxon>
        <taxon>Agaricomycetes</taxon>
        <taxon>Agaricomycetidae</taxon>
        <taxon>Agaricales</taxon>
        <taxon>Marasmiineae</taxon>
        <taxon>Mycenaceae</taxon>
        <taxon>Mycena</taxon>
    </lineage>
</organism>
<dbReference type="Proteomes" id="UP000623467">
    <property type="component" value="Unassembled WGS sequence"/>
</dbReference>
<evidence type="ECO:0000313" key="2">
    <source>
        <dbReference type="Proteomes" id="UP000623467"/>
    </source>
</evidence>